<comment type="similarity">
    <text evidence="1 4">Belongs to the glycerate kinase type-1 family.</text>
</comment>
<dbReference type="SUPFAM" id="SSF110738">
    <property type="entry name" value="Glycerate kinase I"/>
    <property type="match status" value="1"/>
</dbReference>
<organism evidence="6 7">
    <name type="scientific">Streptococcus loxodontisalivarius</name>
    <dbReference type="NCBI Taxonomy" id="1349415"/>
    <lineage>
        <taxon>Bacteria</taxon>
        <taxon>Bacillati</taxon>
        <taxon>Bacillota</taxon>
        <taxon>Bacilli</taxon>
        <taxon>Lactobacillales</taxon>
        <taxon>Streptococcaceae</taxon>
        <taxon>Streptococcus</taxon>
    </lineage>
</organism>
<dbReference type="NCBIfam" id="TIGR00045">
    <property type="entry name" value="glycerate kinase"/>
    <property type="match status" value="1"/>
</dbReference>
<keyword evidence="3 4" id="KW-0418">Kinase</keyword>
<dbReference type="InterPro" id="IPR004381">
    <property type="entry name" value="Glycerate_kinase"/>
</dbReference>
<dbReference type="Gene3D" id="3.40.50.10350">
    <property type="entry name" value="Glycerate kinase, domain 1"/>
    <property type="match status" value="1"/>
</dbReference>
<name>A0ABS2PQ93_9STRE</name>
<dbReference type="RefSeq" id="WP_205009059.1">
    <property type="nucleotide sequence ID" value="NZ_JAFBEH010000006.1"/>
</dbReference>
<dbReference type="Pfam" id="PF02595">
    <property type="entry name" value="Gly_kinase"/>
    <property type="match status" value="1"/>
</dbReference>
<dbReference type="PIRSF" id="PIRSF006078">
    <property type="entry name" value="GlxK"/>
    <property type="match status" value="1"/>
</dbReference>
<dbReference type="Gene3D" id="3.90.1510.10">
    <property type="entry name" value="Glycerate kinase, domain 2"/>
    <property type="match status" value="1"/>
</dbReference>
<proteinExistence type="inferred from homology"/>
<reference evidence="6 7" key="1">
    <citation type="submission" date="2021-01" db="EMBL/GenBank/DDBJ databases">
        <title>Genomic Encyclopedia of Type Strains, Phase IV (KMG-IV): sequencing the most valuable type-strain genomes for metagenomic binning, comparative biology and taxonomic classification.</title>
        <authorList>
            <person name="Goeker M."/>
        </authorList>
    </citation>
    <scope>NUCLEOTIDE SEQUENCE [LARGE SCALE GENOMIC DNA]</scope>
    <source>
        <strain evidence="6 7">DSM 27382</strain>
    </source>
</reference>
<gene>
    <name evidence="6" type="ORF">JOC28_000502</name>
</gene>
<dbReference type="InterPro" id="IPR036129">
    <property type="entry name" value="Glycerate_kinase_sf"/>
</dbReference>
<evidence type="ECO:0000256" key="5">
    <source>
        <dbReference type="SAM" id="Coils"/>
    </source>
</evidence>
<feature type="coiled-coil region" evidence="5">
    <location>
        <begin position="340"/>
        <end position="367"/>
    </location>
</feature>
<comment type="caution">
    <text evidence="6">The sequence shown here is derived from an EMBL/GenBank/DDBJ whole genome shotgun (WGS) entry which is preliminary data.</text>
</comment>
<sequence length="369" mass="38799">MHILIAPDSFKESLSAQKVAEALQAGFAAKLPQATFDLAPIGDGGEGTLSALAQNLDLTYSSLQLPHAFSENGRAIFASKDKLAVFEMAEVCGLEKVALGKRDPLHLSTQGVGEMILALYELGMREIILGVGGSSTNDGGIGMARGLGYRFLDENGSELEAIGANLAKIKSIDKSQVKSMSDLSLTIVTDVSNKLCGKYGATYIFAGQKGLDASQFEQVDKDMETFYQTFNPSILDLAGAGAGGGMAAGLVTFASGQIVSGIDFILDRIDFDRRVAQADLVIVGEGRMDAQSLSGKAPVGIARRTPKEKPVLAICGSLSDDLPSFPAAGISAAFPIISKVQPLEETLAEAEVNLRRTAENIANLLLLNP</sequence>
<dbReference type="InterPro" id="IPR018197">
    <property type="entry name" value="Glycerate_kinase_RE-like"/>
</dbReference>
<dbReference type="EMBL" id="JAFBEH010000006">
    <property type="protein sequence ID" value="MBM7642209.1"/>
    <property type="molecule type" value="Genomic_DNA"/>
</dbReference>
<accession>A0ABS2PQ93</accession>
<dbReference type="InterPro" id="IPR018193">
    <property type="entry name" value="Glyc_kinase_flavodox-like_fold"/>
</dbReference>
<evidence type="ECO:0000256" key="1">
    <source>
        <dbReference type="ARBA" id="ARBA00006284"/>
    </source>
</evidence>
<evidence type="ECO:0000313" key="6">
    <source>
        <dbReference type="EMBL" id="MBM7642209.1"/>
    </source>
</evidence>
<evidence type="ECO:0000256" key="4">
    <source>
        <dbReference type="PIRNR" id="PIRNR006078"/>
    </source>
</evidence>
<dbReference type="GO" id="GO:0008887">
    <property type="term" value="F:glycerate kinase activity"/>
    <property type="evidence" value="ECO:0007669"/>
    <property type="project" value="UniProtKB-EC"/>
</dbReference>
<keyword evidence="5" id="KW-0175">Coiled coil</keyword>
<keyword evidence="7" id="KW-1185">Reference proteome</keyword>
<dbReference type="PANTHER" id="PTHR21599:SF0">
    <property type="entry name" value="GLYCERATE KINASE"/>
    <property type="match status" value="1"/>
</dbReference>
<dbReference type="Proteomes" id="UP000697472">
    <property type="component" value="Unassembled WGS sequence"/>
</dbReference>
<evidence type="ECO:0000256" key="2">
    <source>
        <dbReference type="ARBA" id="ARBA00022679"/>
    </source>
</evidence>
<evidence type="ECO:0000313" key="7">
    <source>
        <dbReference type="Proteomes" id="UP000697472"/>
    </source>
</evidence>
<protein>
    <submittedName>
        <fullName evidence="6">Glycerate kinase</fullName>
        <ecNumber evidence="6">2.7.1.31</ecNumber>
    </submittedName>
</protein>
<evidence type="ECO:0000256" key="3">
    <source>
        <dbReference type="ARBA" id="ARBA00022777"/>
    </source>
</evidence>
<dbReference type="EC" id="2.7.1.31" evidence="6"/>
<dbReference type="PANTHER" id="PTHR21599">
    <property type="entry name" value="GLYCERATE KINASE"/>
    <property type="match status" value="1"/>
</dbReference>
<keyword evidence="2 4" id="KW-0808">Transferase</keyword>